<evidence type="ECO:0000313" key="1">
    <source>
        <dbReference type="EMBL" id="EPE27968.1"/>
    </source>
</evidence>
<keyword evidence="2" id="KW-1185">Reference proteome</keyword>
<dbReference type="KEGG" id="glz:GLAREA_04759"/>
<organism evidence="1 2">
    <name type="scientific">Glarea lozoyensis (strain ATCC 20868 / MF5171)</name>
    <dbReference type="NCBI Taxonomy" id="1116229"/>
    <lineage>
        <taxon>Eukaryota</taxon>
        <taxon>Fungi</taxon>
        <taxon>Dikarya</taxon>
        <taxon>Ascomycota</taxon>
        <taxon>Pezizomycotina</taxon>
        <taxon>Leotiomycetes</taxon>
        <taxon>Helotiales</taxon>
        <taxon>Helotiaceae</taxon>
        <taxon>Glarea</taxon>
    </lineage>
</organism>
<protein>
    <submittedName>
        <fullName evidence="1">Uncharacterized protein</fullName>
    </submittedName>
</protein>
<reference evidence="1 2" key="1">
    <citation type="journal article" date="2013" name="BMC Genomics">
        <title>Genomics-driven discovery of the pneumocandin biosynthetic gene cluster in the fungus Glarea lozoyensis.</title>
        <authorList>
            <person name="Chen L."/>
            <person name="Yue Q."/>
            <person name="Zhang X."/>
            <person name="Xiang M."/>
            <person name="Wang C."/>
            <person name="Li S."/>
            <person name="Che Y."/>
            <person name="Ortiz-Lopez F.J."/>
            <person name="Bills G.F."/>
            <person name="Liu X."/>
            <person name="An Z."/>
        </authorList>
    </citation>
    <scope>NUCLEOTIDE SEQUENCE [LARGE SCALE GENOMIC DNA]</scope>
    <source>
        <strain evidence="2">ATCC 20868 / MF5171</strain>
    </source>
</reference>
<dbReference type="HOGENOM" id="CLU_1938372_0_0_1"/>
<proteinExistence type="predicted"/>
<dbReference type="GeneID" id="19463814"/>
<gene>
    <name evidence="1" type="ORF">GLAREA_04759</name>
</gene>
<dbReference type="AlphaFoldDB" id="S3DNA9"/>
<name>S3DNA9_GLAL2</name>
<dbReference type="EMBL" id="KE145369">
    <property type="protein sequence ID" value="EPE27968.1"/>
    <property type="molecule type" value="Genomic_DNA"/>
</dbReference>
<evidence type="ECO:0000313" key="2">
    <source>
        <dbReference type="Proteomes" id="UP000016922"/>
    </source>
</evidence>
<sequence length="130" mass="14798">MSEPAKEETTMSSSPISLSAATAHWILARVVEWSYLDSKQKSATSSLSDEHQSAWEKLKVVLVKQIAEFTIELQKWQNELNILHGKGLAVTLYDFVKQNNRITDQDIKEWLRGFWASIKMMLQALQGDSS</sequence>
<dbReference type="Proteomes" id="UP000016922">
    <property type="component" value="Unassembled WGS sequence"/>
</dbReference>
<accession>S3DNA9</accession>
<dbReference type="RefSeq" id="XP_008085327.1">
    <property type="nucleotide sequence ID" value="XM_008087136.1"/>
</dbReference>